<dbReference type="STRING" id="485913.Krac_10107"/>
<dbReference type="Gene3D" id="3.40.50.10320">
    <property type="entry name" value="LmbE-like"/>
    <property type="match status" value="1"/>
</dbReference>
<reference evidence="1 2" key="1">
    <citation type="journal article" date="2011" name="Stand. Genomic Sci.">
        <title>Non-contiguous finished genome sequence and contextual data of the filamentous soil bacterium Ktedonobacter racemifer type strain (SOSP1-21).</title>
        <authorList>
            <person name="Chang Y.J."/>
            <person name="Land M."/>
            <person name="Hauser L."/>
            <person name="Chertkov O."/>
            <person name="Del Rio T.G."/>
            <person name="Nolan M."/>
            <person name="Copeland A."/>
            <person name="Tice H."/>
            <person name="Cheng J.F."/>
            <person name="Lucas S."/>
            <person name="Han C."/>
            <person name="Goodwin L."/>
            <person name="Pitluck S."/>
            <person name="Ivanova N."/>
            <person name="Ovchinikova G."/>
            <person name="Pati A."/>
            <person name="Chen A."/>
            <person name="Palaniappan K."/>
            <person name="Mavromatis K."/>
            <person name="Liolios K."/>
            <person name="Brettin T."/>
            <person name="Fiebig A."/>
            <person name="Rohde M."/>
            <person name="Abt B."/>
            <person name="Goker M."/>
            <person name="Detter J.C."/>
            <person name="Woyke T."/>
            <person name="Bristow J."/>
            <person name="Eisen J.A."/>
            <person name="Markowitz V."/>
            <person name="Hugenholtz P."/>
            <person name="Kyrpides N.C."/>
            <person name="Klenk H.P."/>
            <person name="Lapidus A."/>
        </authorList>
    </citation>
    <scope>NUCLEOTIDE SEQUENCE [LARGE SCALE GENOMIC DNA]</scope>
    <source>
        <strain evidence="2">DSM 44963</strain>
    </source>
</reference>
<dbReference type="Proteomes" id="UP000004508">
    <property type="component" value="Unassembled WGS sequence"/>
</dbReference>
<dbReference type="OrthoDB" id="116799at2"/>
<evidence type="ECO:0000313" key="2">
    <source>
        <dbReference type="Proteomes" id="UP000004508"/>
    </source>
</evidence>
<sequence length="279" mass="32236">MPIDKHSLTPLQQRMRYASYDEIVLSPHLDDAVLSCGGALDVWQQQGKRLLIVTAFAGSDPGPYSALAEFYHHLWNMPDQDPYVIRREEEAQAMNVLGTDYLWMSTKEILYRIPGLVSTKDICNASIPAEEDPIYQDLCVWLAELQQSFPVARFFVPLALGSHRDHILIRQAADEVLDPHKVLFYEDFPYAAFATEQLHTLTTSHRLQCEEIDITAALGQRIQATLQYRSQLPMLCRPPKRIEDYIEQYTRKENESRYVERYWRATAQSVPFARRKGTD</sequence>
<dbReference type="SUPFAM" id="SSF102588">
    <property type="entry name" value="LmbE-like"/>
    <property type="match status" value="1"/>
</dbReference>
<accession>D6TFE8</accession>
<dbReference type="AlphaFoldDB" id="D6TFE8"/>
<name>D6TFE8_KTERA</name>
<dbReference type="InterPro" id="IPR003737">
    <property type="entry name" value="GlcNAc_PI_deacetylase-related"/>
</dbReference>
<dbReference type="InParanoid" id="D6TFE8"/>
<dbReference type="RefSeq" id="WP_007904731.1">
    <property type="nucleotide sequence ID" value="NZ_ADVG01000001.1"/>
</dbReference>
<dbReference type="InterPro" id="IPR024078">
    <property type="entry name" value="LmbE-like_dom_sf"/>
</dbReference>
<comment type="caution">
    <text evidence="1">The sequence shown here is derived from an EMBL/GenBank/DDBJ whole genome shotgun (WGS) entry which is preliminary data.</text>
</comment>
<dbReference type="eggNOG" id="COG2120">
    <property type="taxonomic scope" value="Bacteria"/>
</dbReference>
<proteinExistence type="predicted"/>
<dbReference type="EMBL" id="ADVG01000001">
    <property type="protein sequence ID" value="EFH88628.1"/>
    <property type="molecule type" value="Genomic_DNA"/>
</dbReference>
<gene>
    <name evidence="1" type="ORF">Krac_10107</name>
</gene>
<dbReference type="Pfam" id="PF02585">
    <property type="entry name" value="PIG-L"/>
    <property type="match status" value="1"/>
</dbReference>
<evidence type="ECO:0000313" key="1">
    <source>
        <dbReference type="EMBL" id="EFH88628.1"/>
    </source>
</evidence>
<keyword evidence="2" id="KW-1185">Reference proteome</keyword>
<protein>
    <submittedName>
        <fullName evidence="1">LmbE family protein</fullName>
    </submittedName>
</protein>
<organism evidence="1 2">
    <name type="scientific">Ktedonobacter racemifer DSM 44963</name>
    <dbReference type="NCBI Taxonomy" id="485913"/>
    <lineage>
        <taxon>Bacteria</taxon>
        <taxon>Bacillati</taxon>
        <taxon>Chloroflexota</taxon>
        <taxon>Ktedonobacteria</taxon>
        <taxon>Ktedonobacterales</taxon>
        <taxon>Ktedonobacteraceae</taxon>
        <taxon>Ktedonobacter</taxon>
    </lineage>
</organism>